<dbReference type="AlphaFoldDB" id="A0A9Y2N1Y2"/>
<evidence type="ECO:0000259" key="1">
    <source>
        <dbReference type="Pfam" id="PF13683"/>
    </source>
</evidence>
<evidence type="ECO:0000313" key="2">
    <source>
        <dbReference type="EMBL" id="WIX83484.1"/>
    </source>
</evidence>
<sequence>MVERFFGTLKYEHLYRAIIGDGNALAVELGLFRRTYNTPRPHQTLDDRTPRQVCVTGTGTR</sequence>
<keyword evidence="3" id="KW-1185">Reference proteome</keyword>
<feature type="domain" description="Integrase catalytic" evidence="1">
    <location>
        <begin position="2"/>
        <end position="50"/>
    </location>
</feature>
<dbReference type="SUPFAM" id="SSF53098">
    <property type="entry name" value="Ribonuclease H-like"/>
    <property type="match status" value="1"/>
</dbReference>
<dbReference type="Pfam" id="PF13683">
    <property type="entry name" value="rve_3"/>
    <property type="match status" value="1"/>
</dbReference>
<protein>
    <submittedName>
        <fullName evidence="2">Integrase core domain-containing protein</fullName>
    </submittedName>
</protein>
<reference evidence="2 3" key="1">
    <citation type="submission" date="2023-06" db="EMBL/GenBank/DDBJ databases">
        <authorList>
            <person name="Oyuntsetseg B."/>
            <person name="Kim S.B."/>
        </authorList>
    </citation>
    <scope>NUCLEOTIDE SEQUENCE [LARGE SCALE GENOMIC DNA]</scope>
    <source>
        <strain evidence="2 3">2-15</strain>
    </source>
</reference>
<dbReference type="KEGG" id="acab:QRX50_23360"/>
<dbReference type="RefSeq" id="WP_285974033.1">
    <property type="nucleotide sequence ID" value="NZ_CP127294.1"/>
</dbReference>
<dbReference type="InterPro" id="IPR012337">
    <property type="entry name" value="RNaseH-like_sf"/>
</dbReference>
<dbReference type="InterPro" id="IPR001584">
    <property type="entry name" value="Integrase_cat-core"/>
</dbReference>
<organism evidence="2 3">
    <name type="scientific">Amycolatopsis carbonis</name>
    <dbReference type="NCBI Taxonomy" id="715471"/>
    <lineage>
        <taxon>Bacteria</taxon>
        <taxon>Bacillati</taxon>
        <taxon>Actinomycetota</taxon>
        <taxon>Actinomycetes</taxon>
        <taxon>Pseudonocardiales</taxon>
        <taxon>Pseudonocardiaceae</taxon>
        <taxon>Amycolatopsis</taxon>
    </lineage>
</organism>
<evidence type="ECO:0000313" key="3">
    <source>
        <dbReference type="Proteomes" id="UP001236014"/>
    </source>
</evidence>
<name>A0A9Y2N1Y2_9PSEU</name>
<proteinExistence type="predicted"/>
<dbReference type="GO" id="GO:0015074">
    <property type="term" value="P:DNA integration"/>
    <property type="evidence" value="ECO:0007669"/>
    <property type="project" value="InterPro"/>
</dbReference>
<gene>
    <name evidence="2" type="ORF">QRX50_23360</name>
</gene>
<dbReference type="EMBL" id="CP127294">
    <property type="protein sequence ID" value="WIX83484.1"/>
    <property type="molecule type" value="Genomic_DNA"/>
</dbReference>
<accession>A0A9Y2N1Y2</accession>
<dbReference type="Proteomes" id="UP001236014">
    <property type="component" value="Chromosome"/>
</dbReference>